<protein>
    <recommendedName>
        <fullName evidence="1">F-box associated beta-propeller type 3 domain-containing protein</fullName>
    </recommendedName>
</protein>
<reference evidence="2" key="1">
    <citation type="submission" date="2015-06" db="UniProtKB">
        <authorList>
            <consortium name="EnsemblPlants"/>
        </authorList>
    </citation>
    <scope>IDENTIFICATION</scope>
</reference>
<name>R7W9H2_AEGTA</name>
<evidence type="ECO:0000313" key="2">
    <source>
        <dbReference type="EnsemblPlants" id="EMT18158"/>
    </source>
</evidence>
<accession>R7W9H2</accession>
<feature type="domain" description="F-box associated beta-propeller type 3" evidence="1">
    <location>
        <begin position="69"/>
        <end position="263"/>
    </location>
</feature>
<organism evidence="2">
    <name type="scientific">Aegilops tauschii</name>
    <name type="common">Tausch's goatgrass</name>
    <name type="synonym">Aegilops squarrosa</name>
    <dbReference type="NCBI Taxonomy" id="37682"/>
    <lineage>
        <taxon>Eukaryota</taxon>
        <taxon>Viridiplantae</taxon>
        <taxon>Streptophyta</taxon>
        <taxon>Embryophyta</taxon>
        <taxon>Tracheophyta</taxon>
        <taxon>Spermatophyta</taxon>
        <taxon>Magnoliopsida</taxon>
        <taxon>Liliopsida</taxon>
        <taxon>Poales</taxon>
        <taxon>Poaceae</taxon>
        <taxon>BOP clade</taxon>
        <taxon>Pooideae</taxon>
        <taxon>Triticodae</taxon>
        <taxon>Triticeae</taxon>
        <taxon>Triticinae</taxon>
        <taxon>Aegilops</taxon>
    </lineage>
</organism>
<dbReference type="SUPFAM" id="SSF81383">
    <property type="entry name" value="F-box domain"/>
    <property type="match status" value="1"/>
</dbReference>
<sequence length="357" mass="40793">MAEAATAAATPLIHGLPDEVVLWEILVRLDPKSLLRCRAHHDILAFDHRAAANAQLHRVARLDRHLYVDASCDGLLVLSTYYKGMHGSHISICNPTTRELASVVGPPWDFSTLGIYPHRPTSEYRLLLHQGSRKDLPKDQIGCFVLPLGPDQSPRYIGWPETKAELLDEPVHVHDGLHWYPDPGYHRSGSRKRESKPIIVFDTIAESFRQMHSPIVPTQAYIFEKDGMLGIYCHDDDKNTVGIWVLQNYESEVWDLKYQIRLPVEEIRGRVEDYVDYDFRDINLWDVNDVSGDGGMLLLVNFGWSVFHIDTDGKLIDSFNFDLQRLCVYQCQLKQSLVQHTFFPALKGYVVNASLFI</sequence>
<dbReference type="Pfam" id="PF08268">
    <property type="entry name" value="FBA_3"/>
    <property type="match status" value="1"/>
</dbReference>
<evidence type="ECO:0000259" key="1">
    <source>
        <dbReference type="Pfam" id="PF08268"/>
    </source>
</evidence>
<dbReference type="InterPro" id="IPR013187">
    <property type="entry name" value="F-box-assoc_dom_typ3"/>
</dbReference>
<dbReference type="EnsemblPlants" id="EMT18158">
    <property type="protein sequence ID" value="EMT18158"/>
    <property type="gene ID" value="F775_12926"/>
</dbReference>
<proteinExistence type="predicted"/>
<dbReference type="InterPro" id="IPR050233">
    <property type="entry name" value="A_thaliana_F-box"/>
</dbReference>
<dbReference type="InterPro" id="IPR036047">
    <property type="entry name" value="F-box-like_dom_sf"/>
</dbReference>
<dbReference type="AlphaFoldDB" id="R7W9H2"/>
<dbReference type="PANTHER" id="PTHR47993:SF65">
    <property type="entry name" value="F-BOX DOMAIN-CONTAINING PROTEIN"/>
    <property type="match status" value="1"/>
</dbReference>
<dbReference type="PANTHER" id="PTHR47993">
    <property type="entry name" value="OS09G0372900 PROTEIN-RELATED"/>
    <property type="match status" value="1"/>
</dbReference>